<reference evidence="5 6" key="1">
    <citation type="submission" date="2019-04" db="EMBL/GenBank/DDBJ databases">
        <title>Cohnella sp. nov. isolated from preserved vegetables.</title>
        <authorList>
            <person name="Lin S.-Y."/>
            <person name="Hung M.-H."/>
            <person name="Young C.-C."/>
        </authorList>
    </citation>
    <scope>NUCLEOTIDE SEQUENCE [LARGE SCALE GENOMIC DNA]</scope>
    <source>
        <strain evidence="5 6">CC-MHH1044</strain>
    </source>
</reference>
<evidence type="ECO:0000256" key="4">
    <source>
        <dbReference type="RuleBase" id="RU000363"/>
    </source>
</evidence>
<evidence type="ECO:0000256" key="2">
    <source>
        <dbReference type="ARBA" id="ARBA00022857"/>
    </source>
</evidence>
<name>A0A4V3WG39_9BACL</name>
<dbReference type="OrthoDB" id="9775296at2"/>
<dbReference type="AlphaFoldDB" id="A0A4V3WG39"/>
<evidence type="ECO:0000256" key="1">
    <source>
        <dbReference type="ARBA" id="ARBA00006484"/>
    </source>
</evidence>
<dbReference type="PANTHER" id="PTHR43391:SF14">
    <property type="entry name" value="DEHYDROGENASE_REDUCTASE SDR FAMILY PROTEIN 7-LIKE"/>
    <property type="match status" value="1"/>
</dbReference>
<keyword evidence="6" id="KW-1185">Reference proteome</keyword>
<comment type="similarity">
    <text evidence="1 4">Belongs to the short-chain dehydrogenases/reductases (SDR) family.</text>
</comment>
<dbReference type="CDD" id="cd05233">
    <property type="entry name" value="SDR_c"/>
    <property type="match status" value="1"/>
</dbReference>
<dbReference type="SUPFAM" id="SSF51735">
    <property type="entry name" value="NAD(P)-binding Rossmann-fold domains"/>
    <property type="match status" value="1"/>
</dbReference>
<evidence type="ECO:0000313" key="6">
    <source>
        <dbReference type="Proteomes" id="UP000310636"/>
    </source>
</evidence>
<accession>A0A4V3WG39</accession>
<dbReference type="InterPro" id="IPR002347">
    <property type="entry name" value="SDR_fam"/>
</dbReference>
<comment type="caution">
    <text evidence="5">The sequence shown here is derived from an EMBL/GenBank/DDBJ whole genome shotgun (WGS) entry which is preliminary data.</text>
</comment>
<gene>
    <name evidence="5" type="ORF">E6C55_06440</name>
</gene>
<keyword evidence="3" id="KW-0560">Oxidoreductase</keyword>
<dbReference type="PANTHER" id="PTHR43391">
    <property type="entry name" value="RETINOL DEHYDROGENASE-RELATED"/>
    <property type="match status" value="1"/>
</dbReference>
<dbReference type="GO" id="GO:0016491">
    <property type="term" value="F:oxidoreductase activity"/>
    <property type="evidence" value="ECO:0007669"/>
    <property type="project" value="UniProtKB-KW"/>
</dbReference>
<dbReference type="RefSeq" id="WP_136368962.1">
    <property type="nucleotide sequence ID" value="NZ_SSOB01000006.1"/>
</dbReference>
<sequence length="243" mass="25992">MKDKVVLISGGGSGFGKAMAVRFARAGCRVLISGRRPEPLRRVAEAIRAGDPAADAEWIRADMCRGEDAEAMAARAMERWGRVDVMINNAGSGVRIAPFDTYTAEEIDTLVSANLMTAIHGCRAVIPLMKQQGFGVILNVASACAKHAWPSWSVYTAAKMGVLGLSRCLYGELRPHGIRVGTLIPGAAPTEFSQAADAVYGLEGDSLKAEDVAEAAYLMASLPQRAMIEELMIWGTNQEVIPL</sequence>
<dbReference type="Proteomes" id="UP000310636">
    <property type="component" value="Unassembled WGS sequence"/>
</dbReference>
<protein>
    <submittedName>
        <fullName evidence="5">SDR family oxidoreductase</fullName>
    </submittedName>
</protein>
<dbReference type="PRINTS" id="PR00080">
    <property type="entry name" value="SDRFAMILY"/>
</dbReference>
<organism evidence="5 6">
    <name type="scientific">Cohnella fermenti</name>
    <dbReference type="NCBI Taxonomy" id="2565925"/>
    <lineage>
        <taxon>Bacteria</taxon>
        <taxon>Bacillati</taxon>
        <taxon>Bacillota</taxon>
        <taxon>Bacilli</taxon>
        <taxon>Bacillales</taxon>
        <taxon>Paenibacillaceae</taxon>
        <taxon>Cohnella</taxon>
    </lineage>
</organism>
<evidence type="ECO:0000256" key="3">
    <source>
        <dbReference type="ARBA" id="ARBA00023002"/>
    </source>
</evidence>
<dbReference type="Pfam" id="PF00106">
    <property type="entry name" value="adh_short"/>
    <property type="match status" value="1"/>
</dbReference>
<dbReference type="PRINTS" id="PR00081">
    <property type="entry name" value="GDHRDH"/>
</dbReference>
<dbReference type="EMBL" id="SSOB01000006">
    <property type="protein sequence ID" value="THF82701.1"/>
    <property type="molecule type" value="Genomic_DNA"/>
</dbReference>
<evidence type="ECO:0000313" key="5">
    <source>
        <dbReference type="EMBL" id="THF82701.1"/>
    </source>
</evidence>
<proteinExistence type="inferred from homology"/>
<dbReference type="Gene3D" id="3.40.50.720">
    <property type="entry name" value="NAD(P)-binding Rossmann-like Domain"/>
    <property type="match status" value="1"/>
</dbReference>
<keyword evidence="2" id="KW-0521">NADP</keyword>
<dbReference type="InterPro" id="IPR036291">
    <property type="entry name" value="NAD(P)-bd_dom_sf"/>
</dbReference>